<dbReference type="InterPro" id="IPR011330">
    <property type="entry name" value="Glyco_hydro/deAcase_b/a-brl"/>
</dbReference>
<dbReference type="PANTHER" id="PTHR10587">
    <property type="entry name" value="GLYCOSYL TRANSFERASE-RELATED"/>
    <property type="match status" value="1"/>
</dbReference>
<dbReference type="SUPFAM" id="SSF88713">
    <property type="entry name" value="Glycoside hydrolase/deacetylase"/>
    <property type="match status" value="1"/>
</dbReference>
<evidence type="ECO:0000313" key="4">
    <source>
        <dbReference type="Proteomes" id="UP000076967"/>
    </source>
</evidence>
<gene>
    <name evidence="3" type="ORF">PGLA_22220</name>
</gene>
<dbReference type="EMBL" id="LVJH01000063">
    <property type="protein sequence ID" value="OAB35111.1"/>
    <property type="molecule type" value="Genomic_DNA"/>
</dbReference>
<dbReference type="InterPro" id="IPR002509">
    <property type="entry name" value="NODB_dom"/>
</dbReference>
<keyword evidence="1" id="KW-1133">Transmembrane helix</keyword>
<dbReference type="STRING" id="494026.PGLA_22220"/>
<evidence type="ECO:0000256" key="1">
    <source>
        <dbReference type="SAM" id="Phobius"/>
    </source>
</evidence>
<dbReference type="OrthoDB" id="9806342at2"/>
<reference evidence="3 4" key="1">
    <citation type="submission" date="2016-03" db="EMBL/GenBank/DDBJ databases">
        <title>Draft genome sequence of Paenibacillus glacialis DSM 22343.</title>
        <authorList>
            <person name="Shin S.-K."/>
            <person name="Yi H."/>
        </authorList>
    </citation>
    <scope>NUCLEOTIDE SEQUENCE [LARGE SCALE GENOMIC DNA]</scope>
    <source>
        <strain evidence="3 4">DSM 22343</strain>
    </source>
</reference>
<dbReference type="InterPro" id="IPR050248">
    <property type="entry name" value="Polysacc_deacetylase_ArnD"/>
</dbReference>
<organism evidence="3 4">
    <name type="scientific">Paenibacillus glacialis</name>
    <dbReference type="NCBI Taxonomy" id="494026"/>
    <lineage>
        <taxon>Bacteria</taxon>
        <taxon>Bacillati</taxon>
        <taxon>Bacillota</taxon>
        <taxon>Bacilli</taxon>
        <taxon>Bacillales</taxon>
        <taxon>Paenibacillaceae</taxon>
        <taxon>Paenibacillus</taxon>
    </lineage>
</organism>
<dbReference type="GO" id="GO:0016020">
    <property type="term" value="C:membrane"/>
    <property type="evidence" value="ECO:0007669"/>
    <property type="project" value="TreeGrafter"/>
</dbReference>
<dbReference type="AlphaFoldDB" id="A0A168EDR9"/>
<proteinExistence type="predicted"/>
<protein>
    <submittedName>
        <fullName evidence="3">Polysaccharide deacetylase family sporulation protein PdaB</fullName>
    </submittedName>
</protein>
<dbReference type="Pfam" id="PF01522">
    <property type="entry name" value="Polysacc_deac_1"/>
    <property type="match status" value="1"/>
</dbReference>
<keyword evidence="1" id="KW-0472">Membrane</keyword>
<dbReference type="PROSITE" id="PS51677">
    <property type="entry name" value="NODB"/>
    <property type="match status" value="1"/>
</dbReference>
<feature type="transmembrane region" description="Helical" evidence="1">
    <location>
        <begin position="16"/>
        <end position="32"/>
    </location>
</feature>
<dbReference type="GO" id="GO:0005975">
    <property type="term" value="P:carbohydrate metabolic process"/>
    <property type="evidence" value="ECO:0007669"/>
    <property type="project" value="InterPro"/>
</dbReference>
<keyword evidence="4" id="KW-1185">Reference proteome</keyword>
<dbReference type="Gene3D" id="3.20.20.370">
    <property type="entry name" value="Glycoside hydrolase/deacetylase"/>
    <property type="match status" value="1"/>
</dbReference>
<dbReference type="InterPro" id="IPR014132">
    <property type="entry name" value="PdaB-like"/>
</dbReference>
<feature type="domain" description="NodB homology" evidence="2">
    <location>
        <begin position="56"/>
        <end position="236"/>
    </location>
</feature>
<dbReference type="Proteomes" id="UP000076967">
    <property type="component" value="Unassembled WGS sequence"/>
</dbReference>
<dbReference type="GO" id="GO:0016810">
    <property type="term" value="F:hydrolase activity, acting on carbon-nitrogen (but not peptide) bonds"/>
    <property type="evidence" value="ECO:0007669"/>
    <property type="project" value="InterPro"/>
</dbReference>
<keyword evidence="1" id="KW-0812">Transmembrane</keyword>
<dbReference type="NCBIfam" id="TIGR02764">
    <property type="entry name" value="spore_ybaN_pdaB"/>
    <property type="match status" value="1"/>
</dbReference>
<evidence type="ECO:0000313" key="3">
    <source>
        <dbReference type="EMBL" id="OAB35111.1"/>
    </source>
</evidence>
<dbReference type="RefSeq" id="WP_068537252.1">
    <property type="nucleotide sequence ID" value="NZ_LVJH01000063.1"/>
</dbReference>
<name>A0A168EDR9_9BACL</name>
<dbReference type="PANTHER" id="PTHR10587:SF128">
    <property type="entry name" value="POLYSACCHARIDE DEACETYLASE PDAB-RELATED"/>
    <property type="match status" value="1"/>
</dbReference>
<evidence type="ECO:0000259" key="2">
    <source>
        <dbReference type="PROSITE" id="PS51677"/>
    </source>
</evidence>
<sequence length="270" mass="30290">MNSFFYVLSWKKIKRYLLVTAAVVFAIGVVYIERDQITVFSEGAPSAIYSVPTNKKVIALTFDISWGDTRPAPIIKILKEKKVQKSTFFLSSPWSKSHPDIVKDIKDSGFEIGSHGHKHVNYTTLSDEEIRKQIATANSVLSDMTGKAPNLLRLPNGDFDKRVLRIAESMNYKVIQWDTDSLDWKNIGVQNIVDRVVSKAHPGDIVLLHASDSSKQTHEALPLIIDQLRKQGYEFVTVSDLINQTDTKGTEVRDQASTQVSIEDLDLTGL</sequence>
<accession>A0A168EDR9</accession>
<comment type="caution">
    <text evidence="3">The sequence shown here is derived from an EMBL/GenBank/DDBJ whole genome shotgun (WGS) entry which is preliminary data.</text>
</comment>